<feature type="transmembrane region" description="Helical" evidence="6">
    <location>
        <begin position="243"/>
        <end position="265"/>
    </location>
</feature>
<evidence type="ECO:0000256" key="5">
    <source>
        <dbReference type="ARBA" id="ARBA00023136"/>
    </source>
</evidence>
<keyword evidence="4 6" id="KW-1133">Transmembrane helix</keyword>
<dbReference type="Gene3D" id="1.20.1250.20">
    <property type="entry name" value="MFS general substrate transporter like domains"/>
    <property type="match status" value="2"/>
</dbReference>
<dbReference type="PROSITE" id="PS50850">
    <property type="entry name" value="MFS"/>
    <property type="match status" value="1"/>
</dbReference>
<organism evidence="8 9">
    <name type="scientific">Hominibacterium faecale</name>
    <dbReference type="NCBI Taxonomy" id="2839743"/>
    <lineage>
        <taxon>Bacteria</taxon>
        <taxon>Bacillati</taxon>
        <taxon>Bacillota</taxon>
        <taxon>Clostridia</taxon>
        <taxon>Peptostreptococcales</taxon>
        <taxon>Anaerovoracaceae</taxon>
        <taxon>Hominibacterium</taxon>
    </lineage>
</organism>
<dbReference type="InterPro" id="IPR020846">
    <property type="entry name" value="MFS_dom"/>
</dbReference>
<feature type="transmembrane region" description="Helical" evidence="6">
    <location>
        <begin position="277"/>
        <end position="294"/>
    </location>
</feature>
<dbReference type="InterPro" id="IPR036259">
    <property type="entry name" value="MFS_trans_sf"/>
</dbReference>
<keyword evidence="5 6" id="KW-0472">Membrane</keyword>
<feature type="transmembrane region" description="Helical" evidence="6">
    <location>
        <begin position="21"/>
        <end position="42"/>
    </location>
</feature>
<feature type="transmembrane region" description="Helical" evidence="6">
    <location>
        <begin position="190"/>
        <end position="211"/>
    </location>
</feature>
<dbReference type="CDD" id="cd17332">
    <property type="entry name" value="MFS_MelB_like"/>
    <property type="match status" value="1"/>
</dbReference>
<feature type="transmembrane region" description="Helical" evidence="6">
    <location>
        <begin position="48"/>
        <end position="69"/>
    </location>
</feature>
<dbReference type="GO" id="GO:0006814">
    <property type="term" value="P:sodium ion transport"/>
    <property type="evidence" value="ECO:0007669"/>
    <property type="project" value="InterPro"/>
</dbReference>
<feature type="transmembrane region" description="Helical" evidence="6">
    <location>
        <begin position="162"/>
        <end position="184"/>
    </location>
</feature>
<proteinExistence type="predicted"/>
<sequence length="473" mass="51834">MGNNNITANSPNEKLPFKVKLGYGLSGYCSFITWTAFSYYGLYFFTDVVGLSAAFAGAMISLGTLWDAITDPIVGGISDNLKLKSGRRRPLIIGVAVPFVLISILLFTNWGFSEAVSKVYFVIIILLYYTAQTVLDISSSALGSEMTLDYNERASLATFKNYFGLTATVAISPTLMLVAYFGGLFDNADRGWSCTLAIYMIVALLFIFILWKSTKGYERHREDSGKFSFADVKEIFRSKPTRIVMLVFGIAIFANTINYALQVYYYTNYALLSEGRIASVTLVFGVASIFCAWITDRLMQKLSKKAAWVIAIGLEAAVMIIMIGFIIQPGNVASIYVLAILMSLGNAAVYQVPWAMIPDCVDVTELTSGKRVDGVIFGVVAFIQKACGALGAAVLGTLLTVIGYDAAAATQTADALSGLKYMYAFLCGGIYLITVLIILKYPLSRQKHDRVRQAIAERKQGKEIDMSEFKDLV</sequence>
<gene>
    <name evidence="8" type="ORF">OBO34_19145</name>
</gene>
<comment type="caution">
    <text evidence="8">The sequence shown here is derived from an EMBL/GenBank/DDBJ whole genome shotgun (WGS) entry which is preliminary data.</text>
</comment>
<keyword evidence="2" id="KW-0813">Transport</keyword>
<feature type="transmembrane region" description="Helical" evidence="6">
    <location>
        <begin position="422"/>
        <end position="443"/>
    </location>
</feature>
<evidence type="ECO:0000256" key="4">
    <source>
        <dbReference type="ARBA" id="ARBA00022989"/>
    </source>
</evidence>
<dbReference type="Proteomes" id="UP001065549">
    <property type="component" value="Unassembled WGS sequence"/>
</dbReference>
<dbReference type="Pfam" id="PF13347">
    <property type="entry name" value="MFS_2"/>
    <property type="match status" value="1"/>
</dbReference>
<dbReference type="GO" id="GO:0015293">
    <property type="term" value="F:symporter activity"/>
    <property type="evidence" value="ECO:0007669"/>
    <property type="project" value="InterPro"/>
</dbReference>
<feature type="transmembrane region" description="Helical" evidence="6">
    <location>
        <begin position="333"/>
        <end position="354"/>
    </location>
</feature>
<evidence type="ECO:0000256" key="3">
    <source>
        <dbReference type="ARBA" id="ARBA00022692"/>
    </source>
</evidence>
<evidence type="ECO:0000256" key="1">
    <source>
        <dbReference type="ARBA" id="ARBA00004651"/>
    </source>
</evidence>
<evidence type="ECO:0000256" key="6">
    <source>
        <dbReference type="SAM" id="Phobius"/>
    </source>
</evidence>
<evidence type="ECO:0000259" key="7">
    <source>
        <dbReference type="PROSITE" id="PS50850"/>
    </source>
</evidence>
<dbReference type="InterPro" id="IPR001927">
    <property type="entry name" value="Na/Gal_symport"/>
</dbReference>
<feature type="domain" description="Major facilitator superfamily (MFS) profile" evidence="7">
    <location>
        <begin position="15"/>
        <end position="446"/>
    </location>
</feature>
<reference evidence="8" key="1">
    <citation type="submission" date="2022-09" db="EMBL/GenBank/DDBJ databases">
        <title>Culturomic study of gut microbiota in children with autism spectrum disorder.</title>
        <authorList>
            <person name="Efimov B.A."/>
            <person name="Chaplin A.V."/>
            <person name="Sokolova S.R."/>
            <person name="Pikina A.P."/>
            <person name="Korzhanova M."/>
            <person name="Belova V."/>
            <person name="Korostin D."/>
        </authorList>
    </citation>
    <scope>NUCLEOTIDE SEQUENCE</scope>
    <source>
        <strain evidence="8">ASD5510</strain>
    </source>
</reference>
<protein>
    <submittedName>
        <fullName evidence="8">Glycoside-pentoside-hexuronide (GPH):cation symporter</fullName>
    </submittedName>
</protein>
<dbReference type="GO" id="GO:0008643">
    <property type="term" value="P:carbohydrate transport"/>
    <property type="evidence" value="ECO:0007669"/>
    <property type="project" value="InterPro"/>
</dbReference>
<dbReference type="EMBL" id="JAOSHN010000010">
    <property type="protein sequence ID" value="MCU7380432.1"/>
    <property type="molecule type" value="Genomic_DNA"/>
</dbReference>
<dbReference type="NCBIfam" id="TIGR00792">
    <property type="entry name" value="gph"/>
    <property type="match status" value="1"/>
</dbReference>
<evidence type="ECO:0000313" key="8">
    <source>
        <dbReference type="EMBL" id="MCU7380432.1"/>
    </source>
</evidence>
<dbReference type="SUPFAM" id="SSF103473">
    <property type="entry name" value="MFS general substrate transporter"/>
    <property type="match status" value="1"/>
</dbReference>
<evidence type="ECO:0000313" key="9">
    <source>
        <dbReference type="Proteomes" id="UP001065549"/>
    </source>
</evidence>
<dbReference type="AlphaFoldDB" id="A0A9J6QY98"/>
<dbReference type="PANTHER" id="PTHR11328:SF24">
    <property type="entry name" value="MAJOR FACILITATOR SUPERFAMILY (MFS) PROFILE DOMAIN-CONTAINING PROTEIN"/>
    <property type="match status" value="1"/>
</dbReference>
<dbReference type="PANTHER" id="PTHR11328">
    <property type="entry name" value="MAJOR FACILITATOR SUPERFAMILY DOMAIN-CONTAINING PROTEIN"/>
    <property type="match status" value="1"/>
</dbReference>
<feature type="transmembrane region" description="Helical" evidence="6">
    <location>
        <begin position="119"/>
        <end position="142"/>
    </location>
</feature>
<keyword evidence="3 6" id="KW-0812">Transmembrane</keyword>
<evidence type="ECO:0000256" key="2">
    <source>
        <dbReference type="ARBA" id="ARBA00022448"/>
    </source>
</evidence>
<feature type="transmembrane region" description="Helical" evidence="6">
    <location>
        <begin position="375"/>
        <end position="402"/>
    </location>
</feature>
<feature type="transmembrane region" description="Helical" evidence="6">
    <location>
        <begin position="90"/>
        <end position="113"/>
    </location>
</feature>
<name>A0A9J6QY98_9FIRM</name>
<keyword evidence="9" id="KW-1185">Reference proteome</keyword>
<dbReference type="InterPro" id="IPR039672">
    <property type="entry name" value="MFS_2"/>
</dbReference>
<feature type="transmembrane region" description="Helical" evidence="6">
    <location>
        <begin position="306"/>
        <end position="327"/>
    </location>
</feature>
<dbReference type="RefSeq" id="WP_148396766.1">
    <property type="nucleotide sequence ID" value="NZ_JAJAGH010000002.1"/>
</dbReference>
<dbReference type="GO" id="GO:0005886">
    <property type="term" value="C:plasma membrane"/>
    <property type="evidence" value="ECO:0007669"/>
    <property type="project" value="UniProtKB-SubCell"/>
</dbReference>
<comment type="subcellular location">
    <subcellularLocation>
        <location evidence="1">Cell membrane</location>
        <topology evidence="1">Multi-pass membrane protein</topology>
    </subcellularLocation>
</comment>
<accession>A0A9J6QY98</accession>